<evidence type="ECO:0000313" key="2">
    <source>
        <dbReference type="Proteomes" id="UP000032564"/>
    </source>
</evidence>
<proteinExistence type="predicted"/>
<dbReference type="Proteomes" id="UP000032564">
    <property type="component" value="Unassembled WGS sequence"/>
</dbReference>
<organism evidence="1 2">
    <name type="scientific">Agrobacterium arsenijevicii</name>
    <dbReference type="NCBI Taxonomy" id="1585697"/>
    <lineage>
        <taxon>Bacteria</taxon>
        <taxon>Pseudomonadati</taxon>
        <taxon>Pseudomonadota</taxon>
        <taxon>Alphaproteobacteria</taxon>
        <taxon>Hyphomicrobiales</taxon>
        <taxon>Rhizobiaceae</taxon>
        <taxon>Rhizobium/Agrobacterium group</taxon>
        <taxon>Agrobacterium</taxon>
    </lineage>
</organism>
<accession>A0ABR5D7W9</accession>
<dbReference type="RefSeq" id="WP_045019046.1">
    <property type="nucleotide sequence ID" value="NZ_CP166105.1"/>
</dbReference>
<name>A0ABR5D7W9_9HYPH</name>
<dbReference type="InterPro" id="IPR053745">
    <property type="entry name" value="Viral_Tail_Comp_sf"/>
</dbReference>
<protein>
    <submittedName>
        <fullName evidence="1">Gene transfer agent</fullName>
    </submittedName>
</protein>
<dbReference type="Pfam" id="PF11367">
    <property type="entry name" value="Tail_completion_gp17"/>
    <property type="match status" value="1"/>
</dbReference>
<keyword evidence="2" id="KW-1185">Reference proteome</keyword>
<comment type="caution">
    <text evidence="1">The sequence shown here is derived from an EMBL/GenBank/DDBJ whole genome shotgun (WGS) entry which is preliminary data.</text>
</comment>
<dbReference type="EMBL" id="JWIT01000007">
    <property type="protein sequence ID" value="KJF73170.1"/>
    <property type="molecule type" value="Genomic_DNA"/>
</dbReference>
<dbReference type="Gene3D" id="3.30.2000.30">
    <property type="match status" value="1"/>
</dbReference>
<dbReference type="InterPro" id="IPR021508">
    <property type="entry name" value="Gp17-like"/>
</dbReference>
<sequence>MASADLELQGAIYAALVADAEVDGIVDGRVFDRVPADAQFPYVHLGEAQEITDDMTCVSAQTIHLTLHGWSREVGFVEVKNLASAVKDALHLAPLSLGIWRLVSLNHRQNRVFRDQDGLTSHAVIELVAYVEKP</sequence>
<reference evidence="1 2" key="1">
    <citation type="submission" date="2014-12" db="EMBL/GenBank/DDBJ databases">
        <authorList>
            <person name="Kuzmanovic N."/>
            <person name="Pulawska J."/>
            <person name="Obradovic A."/>
        </authorList>
    </citation>
    <scope>NUCLEOTIDE SEQUENCE [LARGE SCALE GENOMIC DNA]</scope>
    <source>
        <strain evidence="1 2">KFB 330</strain>
    </source>
</reference>
<evidence type="ECO:0000313" key="1">
    <source>
        <dbReference type="EMBL" id="KJF73170.1"/>
    </source>
</evidence>
<gene>
    <name evidence="1" type="ORF">RP75_13275</name>
</gene>